<keyword evidence="7" id="KW-0548">Nucleotidyltransferase</keyword>
<keyword evidence="4 7" id="KW-0812">Transmembrane</keyword>
<evidence type="ECO:0000313" key="10">
    <source>
        <dbReference type="Proteomes" id="UP001162030"/>
    </source>
</evidence>
<evidence type="ECO:0000256" key="7">
    <source>
        <dbReference type="RuleBase" id="RU003938"/>
    </source>
</evidence>
<feature type="transmembrane region" description="Helical" evidence="8">
    <location>
        <begin position="149"/>
        <end position="170"/>
    </location>
</feature>
<evidence type="ECO:0000256" key="8">
    <source>
        <dbReference type="SAM" id="Phobius"/>
    </source>
</evidence>
<reference evidence="9 10" key="1">
    <citation type="submission" date="2023-03" db="EMBL/GenBank/DDBJ databases">
        <authorList>
            <person name="Pearce D."/>
        </authorList>
    </citation>
    <scope>NUCLEOTIDE SEQUENCE [LARGE SCALE GENOMIC DNA]</scope>
    <source>
        <strain evidence="9">Msz</strain>
    </source>
</reference>
<feature type="transmembrane region" description="Helical" evidence="8">
    <location>
        <begin position="9"/>
        <end position="30"/>
    </location>
</feature>
<dbReference type="PANTHER" id="PTHR43535">
    <property type="entry name" value="PHOSPHATIDATE CYTIDYLYLTRANSFERASE"/>
    <property type="match status" value="1"/>
</dbReference>
<evidence type="ECO:0000313" key="9">
    <source>
        <dbReference type="EMBL" id="CAI8826335.1"/>
    </source>
</evidence>
<keyword evidence="6 8" id="KW-0472">Membrane</keyword>
<evidence type="ECO:0000256" key="1">
    <source>
        <dbReference type="ARBA" id="ARBA00004141"/>
    </source>
</evidence>
<evidence type="ECO:0000256" key="5">
    <source>
        <dbReference type="ARBA" id="ARBA00022989"/>
    </source>
</evidence>
<protein>
    <recommendedName>
        <fullName evidence="7">Phosphatidate cytidylyltransferase</fullName>
        <ecNumber evidence="7">2.7.7.41</ecNumber>
    </recommendedName>
</protein>
<dbReference type="PROSITE" id="PS01315">
    <property type="entry name" value="CDS"/>
    <property type="match status" value="1"/>
</dbReference>
<keyword evidence="5 8" id="KW-1133">Transmembrane helix</keyword>
<comment type="similarity">
    <text evidence="2 7">Belongs to the CDS family.</text>
</comment>
<feature type="transmembrane region" description="Helical" evidence="8">
    <location>
        <begin position="251"/>
        <end position="271"/>
    </location>
</feature>
<dbReference type="Pfam" id="PF01148">
    <property type="entry name" value="CTP_transf_1"/>
    <property type="match status" value="1"/>
</dbReference>
<accession>A0ABN8X6P7</accession>
<dbReference type="Proteomes" id="UP001162030">
    <property type="component" value="Chromosome"/>
</dbReference>
<evidence type="ECO:0000256" key="2">
    <source>
        <dbReference type="ARBA" id="ARBA00010185"/>
    </source>
</evidence>
<evidence type="ECO:0000256" key="3">
    <source>
        <dbReference type="ARBA" id="ARBA00022679"/>
    </source>
</evidence>
<evidence type="ECO:0000256" key="6">
    <source>
        <dbReference type="ARBA" id="ARBA00023136"/>
    </source>
</evidence>
<dbReference type="RefSeq" id="WP_317963945.1">
    <property type="nucleotide sequence ID" value="NZ_OX458333.1"/>
</dbReference>
<feature type="transmembrane region" description="Helical" evidence="8">
    <location>
        <begin position="221"/>
        <end position="239"/>
    </location>
</feature>
<keyword evidence="10" id="KW-1185">Reference proteome</keyword>
<evidence type="ECO:0000256" key="4">
    <source>
        <dbReference type="ARBA" id="ARBA00022692"/>
    </source>
</evidence>
<comment type="catalytic activity">
    <reaction evidence="7">
        <text>a 1,2-diacyl-sn-glycero-3-phosphate + CTP + H(+) = a CDP-1,2-diacyl-sn-glycerol + diphosphate</text>
        <dbReference type="Rhea" id="RHEA:16229"/>
        <dbReference type="ChEBI" id="CHEBI:15378"/>
        <dbReference type="ChEBI" id="CHEBI:33019"/>
        <dbReference type="ChEBI" id="CHEBI:37563"/>
        <dbReference type="ChEBI" id="CHEBI:58332"/>
        <dbReference type="ChEBI" id="CHEBI:58608"/>
        <dbReference type="EC" id="2.7.7.41"/>
    </reaction>
</comment>
<comment type="pathway">
    <text evidence="7">Phospholipid metabolism; CDP-diacylglycerol biosynthesis; CDP-diacylglycerol from sn-glycerol 3-phosphate: step 3/3.</text>
</comment>
<name>A0ABN8X6P7_9GAMM</name>
<feature type="transmembrane region" description="Helical" evidence="8">
    <location>
        <begin position="50"/>
        <end position="80"/>
    </location>
</feature>
<dbReference type="InterPro" id="IPR000374">
    <property type="entry name" value="PC_trans"/>
</dbReference>
<dbReference type="EMBL" id="OX458333">
    <property type="protein sequence ID" value="CAI8826335.1"/>
    <property type="molecule type" value="Genomic_DNA"/>
</dbReference>
<feature type="transmembrane region" description="Helical" evidence="8">
    <location>
        <begin position="92"/>
        <end position="110"/>
    </location>
</feature>
<proteinExistence type="inferred from homology"/>
<comment type="subcellular location">
    <subcellularLocation>
        <location evidence="1">Membrane</location>
        <topology evidence="1">Multi-pass membrane protein</topology>
    </subcellularLocation>
</comment>
<dbReference type="EC" id="2.7.7.41" evidence="7"/>
<feature type="transmembrane region" description="Helical" evidence="8">
    <location>
        <begin position="182"/>
        <end position="201"/>
    </location>
</feature>
<sequence length="313" mass="35140">MNFTHLPDVLLYALAGIFLLLALASILSVLLQKRHPEKDYTELRLRVRTWWLIVGVFCLVVVSSPTTAVVVLGLVSFLAFKEYLSLIPTRRADYRVLFWAYLAIPVQYYWVHKAWYGMFIIFIPVYMFLFLPLRMVLAGETQGFLRSAGIISWGLMTTVFCLSHMAYLLALPQPVGMHYNGATVLLFLVLLTQLNDVAQYLWGKSLGRHKIVPKVSPNKTWAGFLGGVATTTLLAWLIAPWLTPLTEMESVLAGLLIGVCGFVGDVVISALKRDIGVKDSGSLLPGHGGILDRLDSLTYTAPLFFHFIRYLHY</sequence>
<keyword evidence="3 7" id="KW-0808">Transferase</keyword>
<gene>
    <name evidence="9" type="primary">ynbB</name>
    <name evidence="9" type="ORF">MSZNOR_2059</name>
</gene>
<dbReference type="PANTHER" id="PTHR43535:SF1">
    <property type="entry name" value="PHOSPHATIDATE CYTIDYLYLTRANSFERASE"/>
    <property type="match status" value="1"/>
</dbReference>
<organism evidence="9 10">
    <name type="scientific">Methylocaldum szegediense</name>
    <dbReference type="NCBI Taxonomy" id="73780"/>
    <lineage>
        <taxon>Bacteria</taxon>
        <taxon>Pseudomonadati</taxon>
        <taxon>Pseudomonadota</taxon>
        <taxon>Gammaproteobacteria</taxon>
        <taxon>Methylococcales</taxon>
        <taxon>Methylococcaceae</taxon>
        <taxon>Methylocaldum</taxon>
    </lineage>
</organism>
<feature type="transmembrane region" description="Helical" evidence="8">
    <location>
        <begin position="116"/>
        <end position="137"/>
    </location>
</feature>